<dbReference type="AlphaFoldDB" id="A0A2S5DHZ3"/>
<feature type="active site" description="Phosphoserine intermediate" evidence="2">
    <location>
        <position position="95"/>
    </location>
</feature>
<feature type="chain" id="PRO_5015583927" evidence="5">
    <location>
        <begin position="21"/>
        <end position="484"/>
    </location>
</feature>
<dbReference type="RefSeq" id="WP_103902107.1">
    <property type="nucleotide sequence ID" value="NZ_PQWB01000027.1"/>
</dbReference>
<evidence type="ECO:0000256" key="4">
    <source>
        <dbReference type="RuleBase" id="RU003946"/>
    </source>
</evidence>
<evidence type="ECO:0000313" key="6">
    <source>
        <dbReference type="EMBL" id="POZ62622.1"/>
    </source>
</evidence>
<feature type="binding site" evidence="3">
    <location>
        <position position="166"/>
    </location>
    <ligand>
        <name>Mg(2+)</name>
        <dbReference type="ChEBI" id="CHEBI:18420"/>
    </ligand>
</feature>
<name>A0A2S5DHZ3_9NEIS</name>
<dbReference type="Pfam" id="PF00245">
    <property type="entry name" value="Alk_phosphatase"/>
    <property type="match status" value="1"/>
</dbReference>
<comment type="similarity">
    <text evidence="4">Belongs to the alkaline phosphatase family.</text>
</comment>
<evidence type="ECO:0000256" key="5">
    <source>
        <dbReference type="SAM" id="SignalP"/>
    </source>
</evidence>
<protein>
    <submittedName>
        <fullName evidence="6">Alkaline phosphatase</fullName>
    </submittedName>
</protein>
<keyword evidence="3" id="KW-0479">Metal-binding</keyword>
<dbReference type="PRINTS" id="PR00113">
    <property type="entry name" value="ALKPHPHTASE"/>
</dbReference>
<dbReference type="SMART" id="SM00098">
    <property type="entry name" value="alkPPc"/>
    <property type="match status" value="1"/>
</dbReference>
<comment type="cofactor">
    <cofactor evidence="3">
        <name>Mg(2+)</name>
        <dbReference type="ChEBI" id="CHEBI:18420"/>
    </cofactor>
    <text evidence="3">Binds 1 Mg(2+) ion.</text>
</comment>
<feature type="binding site" evidence="3">
    <location>
        <position position="51"/>
    </location>
    <ligand>
        <name>Mg(2+)</name>
        <dbReference type="ChEBI" id="CHEBI:18420"/>
    </ligand>
</feature>
<dbReference type="GO" id="GO:0004035">
    <property type="term" value="F:alkaline phosphatase activity"/>
    <property type="evidence" value="ECO:0007669"/>
    <property type="project" value="TreeGrafter"/>
</dbReference>
<dbReference type="PANTHER" id="PTHR11596:SF5">
    <property type="entry name" value="ALKALINE PHOSPHATASE"/>
    <property type="match status" value="1"/>
</dbReference>
<keyword evidence="7" id="KW-1185">Reference proteome</keyword>
<dbReference type="EMBL" id="PQWB01000027">
    <property type="protein sequence ID" value="POZ62622.1"/>
    <property type="molecule type" value="Genomic_DNA"/>
</dbReference>
<feature type="binding site" evidence="3">
    <location>
        <position position="164"/>
    </location>
    <ligand>
        <name>Mg(2+)</name>
        <dbReference type="ChEBI" id="CHEBI:18420"/>
    </ligand>
</feature>
<feature type="signal peptide" evidence="5">
    <location>
        <begin position="1"/>
        <end position="20"/>
    </location>
</feature>
<organism evidence="6 7">
    <name type="scientific">Chromobacterium alticapitis</name>
    <dbReference type="NCBI Taxonomy" id="2073169"/>
    <lineage>
        <taxon>Bacteria</taxon>
        <taxon>Pseudomonadati</taxon>
        <taxon>Pseudomonadota</taxon>
        <taxon>Betaproteobacteria</taxon>
        <taxon>Neisseriales</taxon>
        <taxon>Chromobacteriaceae</taxon>
        <taxon>Chromobacterium</taxon>
    </lineage>
</organism>
<reference evidence="7" key="1">
    <citation type="submission" date="2018-02" db="EMBL/GenBank/DDBJ databases">
        <authorList>
            <person name="O'Hara-Hanley K."/>
            <person name="Soby S."/>
        </authorList>
    </citation>
    <scope>NUCLEOTIDE SEQUENCE [LARGE SCALE GENOMIC DNA]</scope>
    <source>
        <strain evidence="7">MWU14-2602</strain>
    </source>
</reference>
<feature type="binding site" evidence="3">
    <location>
        <position position="305"/>
    </location>
    <ligand>
        <name>Mg(2+)</name>
        <dbReference type="ChEBI" id="CHEBI:18420"/>
    </ligand>
</feature>
<feature type="binding site" evidence="3">
    <location>
        <position position="310"/>
    </location>
    <ligand>
        <name>Zn(2+)</name>
        <dbReference type="ChEBI" id="CHEBI:29105"/>
        <label>2</label>
    </ligand>
</feature>
<evidence type="ECO:0000256" key="2">
    <source>
        <dbReference type="PIRSR" id="PIRSR601952-1"/>
    </source>
</evidence>
<evidence type="ECO:0000256" key="3">
    <source>
        <dbReference type="PIRSR" id="PIRSR601952-2"/>
    </source>
</evidence>
<dbReference type="Gene3D" id="3.40.720.10">
    <property type="entry name" value="Alkaline Phosphatase, subunit A"/>
    <property type="match status" value="1"/>
</dbReference>
<evidence type="ECO:0000256" key="1">
    <source>
        <dbReference type="ARBA" id="ARBA00022553"/>
    </source>
</evidence>
<dbReference type="CDD" id="cd16012">
    <property type="entry name" value="ALP"/>
    <property type="match status" value="1"/>
</dbReference>
<feature type="binding site" evidence="3">
    <location>
        <position position="356"/>
    </location>
    <ligand>
        <name>Zn(2+)</name>
        <dbReference type="ChEBI" id="CHEBI:29105"/>
        <label>2</label>
    </ligand>
</feature>
<dbReference type="OrthoDB" id="9794455at2"/>
<accession>A0A2S5DHZ3</accession>
<evidence type="ECO:0000313" key="7">
    <source>
        <dbReference type="Proteomes" id="UP000237082"/>
    </source>
</evidence>
<feature type="binding site" evidence="3">
    <location>
        <position position="314"/>
    </location>
    <ligand>
        <name>Zn(2+)</name>
        <dbReference type="ChEBI" id="CHEBI:29105"/>
        <label>2</label>
    </ligand>
</feature>
<keyword evidence="3" id="KW-0862">Zinc</keyword>
<dbReference type="InterPro" id="IPR017850">
    <property type="entry name" value="Alkaline_phosphatase_core_sf"/>
</dbReference>
<dbReference type="Proteomes" id="UP000237082">
    <property type="component" value="Unassembled WGS sequence"/>
</dbReference>
<dbReference type="PROSITE" id="PS51257">
    <property type="entry name" value="PROKAR_LIPOPROTEIN"/>
    <property type="match status" value="1"/>
</dbReference>
<keyword evidence="1" id="KW-0597">Phosphoprotein</keyword>
<sequence>MRTFTLSASVLLALSLTACNSGGSASNARTQDNAQTTPPAAAKNVIFFLGDGMGIATTTAARIYAAGEDGQLTMDTLPESGFVKTFSNDAQVTDSAPSMSAYMTGVKMNNEVISMSTDTQAKAPTADLTSNCGAGNGRAVSTLLELAKAKNWATGVVTTTRVTHATPAATYSHVCHRDAESDIAAQLVPGGAQYNAALKDGVDVVFGGGRQFFLPKTAGGKRADGRDLVAELKAKGYGYAADKTAFSAIDPAKTRRAVGLFTASHMSYDLDRDAGKEPSLAEMTNKAISMLAGRSDKQGFFLMVEGGRIDHALHETTAKKALQDTVAFDQAIQAAISAMQQKDPGLKNTLIVVTADHDHTLVLNGYAKRTGKTAPGNPGVLGLAKDYVSGKNLTDADGMPYTIIGFGNGENRVNDKRSAAAALTDDAASADNYHQEAAIRMPAGGETHGGTDVYIAAIGQGADSVHGFLENIEVFGLVKKAAGL</sequence>
<dbReference type="PANTHER" id="PTHR11596">
    <property type="entry name" value="ALKALINE PHOSPHATASE"/>
    <property type="match status" value="1"/>
</dbReference>
<feature type="binding site" evidence="3">
    <location>
        <position position="448"/>
    </location>
    <ligand>
        <name>Zn(2+)</name>
        <dbReference type="ChEBI" id="CHEBI:29105"/>
        <label>2</label>
    </ligand>
</feature>
<dbReference type="InterPro" id="IPR001952">
    <property type="entry name" value="Alkaline_phosphatase"/>
</dbReference>
<comment type="caution">
    <text evidence="6">The sequence shown here is derived from an EMBL/GenBank/DDBJ whole genome shotgun (WGS) entry which is preliminary data.</text>
</comment>
<feature type="binding site" evidence="3">
    <location>
        <position position="51"/>
    </location>
    <ligand>
        <name>Zn(2+)</name>
        <dbReference type="ChEBI" id="CHEBI:29105"/>
        <label>2</label>
    </ligand>
</feature>
<comment type="cofactor">
    <cofactor evidence="3">
        <name>Zn(2+)</name>
        <dbReference type="ChEBI" id="CHEBI:29105"/>
    </cofactor>
    <text evidence="3">Binds 2 Zn(2+) ions.</text>
</comment>
<dbReference type="SUPFAM" id="SSF53649">
    <property type="entry name" value="Alkaline phosphatase-like"/>
    <property type="match status" value="1"/>
</dbReference>
<dbReference type="GO" id="GO:0046872">
    <property type="term" value="F:metal ion binding"/>
    <property type="evidence" value="ECO:0007669"/>
    <property type="project" value="UniProtKB-KW"/>
</dbReference>
<feature type="binding site" evidence="3">
    <location>
        <position position="357"/>
    </location>
    <ligand>
        <name>Zn(2+)</name>
        <dbReference type="ChEBI" id="CHEBI:29105"/>
        <label>2</label>
    </ligand>
</feature>
<keyword evidence="5" id="KW-0732">Signal</keyword>
<gene>
    <name evidence="6" type="ORF">C2I19_07600</name>
</gene>
<proteinExistence type="inferred from homology"/>
<keyword evidence="3" id="KW-0460">Magnesium</keyword>